<dbReference type="PROSITE" id="PS51987">
    <property type="entry name" value="GS_CATALYTIC"/>
    <property type="match status" value="1"/>
</dbReference>
<keyword evidence="2" id="KW-0436">Ligase</keyword>
<proteinExistence type="inferred from homology"/>
<reference evidence="6" key="1">
    <citation type="submission" date="2020-05" db="EMBL/GenBank/DDBJ databases">
        <authorList>
            <person name="Chiriac C."/>
            <person name="Salcher M."/>
            <person name="Ghai R."/>
            <person name="Kavagutti S V."/>
        </authorList>
    </citation>
    <scope>NUCLEOTIDE SEQUENCE</scope>
</reference>
<dbReference type="FunFam" id="3.30.590.10:FF:000005">
    <property type="entry name" value="Probable glutamine synthetase"/>
    <property type="match status" value="1"/>
</dbReference>
<evidence type="ECO:0000256" key="2">
    <source>
        <dbReference type="ARBA" id="ARBA00022598"/>
    </source>
</evidence>
<evidence type="ECO:0000313" key="6">
    <source>
        <dbReference type="EMBL" id="CAB4861217.1"/>
    </source>
</evidence>
<accession>A0A6J7CS02</accession>
<comment type="similarity">
    <text evidence="1">Belongs to the glutamine synthetase family.</text>
</comment>
<keyword evidence="3" id="KW-0547">Nucleotide-binding</keyword>
<dbReference type="Pfam" id="PF00120">
    <property type="entry name" value="Gln-synt_C"/>
    <property type="match status" value="1"/>
</dbReference>
<evidence type="ECO:0000256" key="1">
    <source>
        <dbReference type="ARBA" id="ARBA00009897"/>
    </source>
</evidence>
<dbReference type="Gene3D" id="3.10.20.70">
    <property type="entry name" value="Glutamine synthetase, N-terminal domain"/>
    <property type="match status" value="1"/>
</dbReference>
<keyword evidence="4" id="KW-0067">ATP-binding</keyword>
<sequence>MSARVHVTREELERKIRGGEIDTVVMAFPDLQGRLVGKRTSGRFFLDHVADDGTENCDYLIACDMDNNPVPGYRFTSYEQGYGDMLAVPDWDTIRMIPWVPQTAMIMCDLLDVDTRELIEVAPRTVLRRQVEAAEALGFLPMVASEIEFYLFKDTYDEAHDKGYRDLKPHSPWLEDYHVLQTTKDEYIIGQIRRGLEAAGVPVEFSKGEAGRGQHEINLDYTTAVEMADRNAVYKNSAKEIAALNGRSISFMAKYDFNDTGSSCHIHSSLWSLDGKTALFDGHDEHDQSGAPADNHGMSKLFRHYLAGLVATSQEFALLWAPTINSYKRFQPGSWAPTGIGWGIDNRTLGYRLVGHGKGTRVECRVPGSDANSYFAFAGTLAGGLYGIRNELELGEPFSGNGYQAADIPRIPWNIRDAIDLWENSTIARECFGDDVHHHILTMAKGEWLAFNQTVTDWELRRYWERV</sequence>
<dbReference type="GO" id="GO:0006542">
    <property type="term" value="P:glutamine biosynthetic process"/>
    <property type="evidence" value="ECO:0007669"/>
    <property type="project" value="InterPro"/>
</dbReference>
<evidence type="ECO:0000256" key="4">
    <source>
        <dbReference type="ARBA" id="ARBA00022840"/>
    </source>
</evidence>
<dbReference type="GO" id="GO:0006576">
    <property type="term" value="P:biogenic amine metabolic process"/>
    <property type="evidence" value="ECO:0007669"/>
    <property type="project" value="UniProtKB-ARBA"/>
</dbReference>
<dbReference type="SMART" id="SM01230">
    <property type="entry name" value="Gln-synt_C"/>
    <property type="match status" value="1"/>
</dbReference>
<dbReference type="SUPFAM" id="SSF54368">
    <property type="entry name" value="Glutamine synthetase, N-terminal domain"/>
    <property type="match status" value="1"/>
</dbReference>
<evidence type="ECO:0000256" key="3">
    <source>
        <dbReference type="ARBA" id="ARBA00022741"/>
    </source>
</evidence>
<gene>
    <name evidence="6" type="ORF">UFOPK3376_00273</name>
</gene>
<dbReference type="GO" id="GO:0004356">
    <property type="term" value="F:glutamine synthetase activity"/>
    <property type="evidence" value="ECO:0007669"/>
    <property type="project" value="InterPro"/>
</dbReference>
<dbReference type="AlphaFoldDB" id="A0A6J7CS02"/>
<dbReference type="Gene3D" id="3.30.590.10">
    <property type="entry name" value="Glutamine synthetase/guanido kinase, catalytic domain"/>
    <property type="match status" value="1"/>
</dbReference>
<dbReference type="SUPFAM" id="SSF55931">
    <property type="entry name" value="Glutamine synthetase/guanido kinase"/>
    <property type="match status" value="1"/>
</dbReference>
<dbReference type="InterPro" id="IPR014746">
    <property type="entry name" value="Gln_synth/guanido_kin_cat_dom"/>
</dbReference>
<organism evidence="6">
    <name type="scientific">freshwater metagenome</name>
    <dbReference type="NCBI Taxonomy" id="449393"/>
    <lineage>
        <taxon>unclassified sequences</taxon>
        <taxon>metagenomes</taxon>
        <taxon>ecological metagenomes</taxon>
    </lineage>
</organism>
<feature type="domain" description="GS catalytic" evidence="5">
    <location>
        <begin position="123"/>
        <end position="467"/>
    </location>
</feature>
<name>A0A6J7CS02_9ZZZZ</name>
<evidence type="ECO:0000259" key="5">
    <source>
        <dbReference type="PROSITE" id="PS51987"/>
    </source>
</evidence>
<dbReference type="InterPro" id="IPR008146">
    <property type="entry name" value="Gln_synth_cat_dom"/>
</dbReference>
<dbReference type="GO" id="GO:0005524">
    <property type="term" value="F:ATP binding"/>
    <property type="evidence" value="ECO:0007669"/>
    <property type="project" value="UniProtKB-KW"/>
</dbReference>
<dbReference type="PANTHER" id="PTHR43785">
    <property type="entry name" value="GAMMA-GLUTAMYLPUTRESCINE SYNTHETASE"/>
    <property type="match status" value="1"/>
</dbReference>
<dbReference type="InterPro" id="IPR036651">
    <property type="entry name" value="Gln_synt_N_sf"/>
</dbReference>
<dbReference type="PANTHER" id="PTHR43785:SF12">
    <property type="entry name" value="TYPE-1 GLUTAMINE SYNTHETASE 2"/>
    <property type="match status" value="1"/>
</dbReference>
<protein>
    <submittedName>
        <fullName evidence="6">Unannotated protein</fullName>
    </submittedName>
</protein>
<dbReference type="EMBL" id="CAFBLP010000004">
    <property type="protein sequence ID" value="CAB4861217.1"/>
    <property type="molecule type" value="Genomic_DNA"/>
</dbReference>